<protein>
    <submittedName>
        <fullName evidence="1">Uncharacterized protein</fullName>
    </submittedName>
</protein>
<keyword evidence="2" id="KW-1185">Reference proteome</keyword>
<dbReference type="Proteomes" id="UP000000346">
    <property type="component" value="Chromosome"/>
</dbReference>
<proteinExistence type="predicted"/>
<dbReference type="InParanoid" id="D9PZA0"/>
<evidence type="ECO:0000313" key="1">
    <source>
        <dbReference type="EMBL" id="ADL19887.1"/>
    </source>
</evidence>
<dbReference type="HOGENOM" id="CLU_1631549_0_0_2"/>
<dbReference type="AlphaFoldDB" id="D9PZA0"/>
<dbReference type="RefSeq" id="WP_013267399.1">
    <property type="nucleotide sequence ID" value="NC_014374.1"/>
</dbReference>
<dbReference type="OrthoDB" id="376545at2157"/>
<dbReference type="EMBL" id="CP001742">
    <property type="protein sequence ID" value="ADL19887.1"/>
    <property type="molecule type" value="Genomic_DNA"/>
</dbReference>
<gene>
    <name evidence="1" type="ordered locus">ASAC_1482</name>
</gene>
<reference evidence="1 2" key="1">
    <citation type="journal article" date="2010" name="Appl. Environ. Microbiol.">
        <title>The genome sequence of the crenarchaeon Acidilobus saccharovorans supports a new order, Acidilobales, and suggests an important ecological role in terrestrial acidic hot springs.</title>
        <authorList>
            <person name="Mardanov A.V."/>
            <person name="Svetlitchnyi V.A."/>
            <person name="Beletsky A.V."/>
            <person name="Prokofeva M.I."/>
            <person name="Bonch-Osmolovskaya E.A."/>
            <person name="Ravin N.V."/>
            <person name="Skryabin K.G."/>
        </authorList>
    </citation>
    <scope>NUCLEOTIDE SEQUENCE [LARGE SCALE GENOMIC DNA]</scope>
    <source>
        <strain evidence="2">DSM 16705 / JCM 18335 / VKM B-2471 / 345-15</strain>
    </source>
</reference>
<organism evidence="1 2">
    <name type="scientific">Acidilobus saccharovorans (strain DSM 16705 / JCM 18335 / VKM B-2471 / 345-15)</name>
    <dbReference type="NCBI Taxonomy" id="666510"/>
    <lineage>
        <taxon>Archaea</taxon>
        <taxon>Thermoproteota</taxon>
        <taxon>Thermoprotei</taxon>
        <taxon>Acidilobales</taxon>
        <taxon>Acidilobaceae</taxon>
        <taxon>Acidilobus</taxon>
    </lineage>
</organism>
<dbReference type="eggNOG" id="arCOG12269">
    <property type="taxonomic scope" value="Archaea"/>
</dbReference>
<accession>D9PZA0</accession>
<evidence type="ECO:0000313" key="2">
    <source>
        <dbReference type="Proteomes" id="UP000000346"/>
    </source>
</evidence>
<sequence length="171" mass="19055">MSLEYGGFEVIGAEDVHRDMLERARHIQRPDVSQAIKEKQEVIMATSRWSPREVRVGSEMPKLEARLSRASALIIVMPPRHTMLAVEASKEMEDLLEWAEGAEGKAILVYYSRKGAMTTAAYLYLGNVMEEADVGILFVNGPPSEVAEVFSTLESRGEYTPAEGGYIDINF</sequence>
<dbReference type="GeneID" id="9499741"/>
<name>D9PZA0_ACIS3</name>
<dbReference type="KEGG" id="asc:ASAC_1482"/>